<sequence length="93" mass="10144">MAIESPEKGVVKMPRPKKDTLFGPLKPAAETNLDKTTRIVREITEGEAKKRQMKTARLRAARLEQKASTAGETAAAQTPTRGSGTPKKSNVKR</sequence>
<protein>
    <recommendedName>
        <fullName evidence="4">Transcriptional regulator</fullName>
    </recommendedName>
</protein>
<organism evidence="2 3">
    <name type="scientific">Roseobacter sinensis</name>
    <dbReference type="NCBI Taxonomy" id="2931391"/>
    <lineage>
        <taxon>Bacteria</taxon>
        <taxon>Pseudomonadati</taxon>
        <taxon>Pseudomonadota</taxon>
        <taxon>Alphaproteobacteria</taxon>
        <taxon>Rhodobacterales</taxon>
        <taxon>Roseobacteraceae</taxon>
        <taxon>Roseobacter</taxon>
    </lineage>
</organism>
<gene>
    <name evidence="2" type="ORF">MUB52_07540</name>
</gene>
<dbReference type="RefSeq" id="WP_263843601.1">
    <property type="nucleotide sequence ID" value="NZ_JALIEB010000004.1"/>
</dbReference>
<feature type="region of interest" description="Disordered" evidence="1">
    <location>
        <begin position="61"/>
        <end position="93"/>
    </location>
</feature>
<accession>A0ABT3BDR2</accession>
<evidence type="ECO:0008006" key="4">
    <source>
        <dbReference type="Google" id="ProtNLM"/>
    </source>
</evidence>
<feature type="compositionally biased region" description="Polar residues" evidence="1">
    <location>
        <begin position="66"/>
        <end position="93"/>
    </location>
</feature>
<dbReference type="Proteomes" id="UP001208690">
    <property type="component" value="Unassembled WGS sequence"/>
</dbReference>
<evidence type="ECO:0000256" key="1">
    <source>
        <dbReference type="SAM" id="MobiDB-lite"/>
    </source>
</evidence>
<reference evidence="2 3" key="1">
    <citation type="submission" date="2022-04" db="EMBL/GenBank/DDBJ databases">
        <title>Roseobacter sp. WL0113 is a bacterium isolated from neritic sediment.</title>
        <authorList>
            <person name="Wang L."/>
            <person name="He W."/>
            <person name="Zhang D.-F."/>
        </authorList>
    </citation>
    <scope>NUCLEOTIDE SEQUENCE [LARGE SCALE GENOMIC DNA]</scope>
    <source>
        <strain evidence="2 3">WL0113</strain>
    </source>
</reference>
<proteinExistence type="predicted"/>
<feature type="region of interest" description="Disordered" evidence="1">
    <location>
        <begin position="1"/>
        <end position="27"/>
    </location>
</feature>
<evidence type="ECO:0000313" key="3">
    <source>
        <dbReference type="Proteomes" id="UP001208690"/>
    </source>
</evidence>
<dbReference type="EMBL" id="JALIEB010000004">
    <property type="protein sequence ID" value="MCV3271274.1"/>
    <property type="molecule type" value="Genomic_DNA"/>
</dbReference>
<comment type="caution">
    <text evidence="2">The sequence shown here is derived from an EMBL/GenBank/DDBJ whole genome shotgun (WGS) entry which is preliminary data.</text>
</comment>
<feature type="compositionally biased region" description="Basic and acidic residues" evidence="1">
    <location>
        <begin position="1"/>
        <end position="20"/>
    </location>
</feature>
<evidence type="ECO:0000313" key="2">
    <source>
        <dbReference type="EMBL" id="MCV3271274.1"/>
    </source>
</evidence>
<keyword evidence="3" id="KW-1185">Reference proteome</keyword>
<name>A0ABT3BDR2_9RHOB</name>